<dbReference type="AlphaFoldDB" id="A0A0M0BUE4"/>
<dbReference type="EMBL" id="LFWU01000089">
    <property type="protein sequence ID" value="KON31801.1"/>
    <property type="molecule type" value="Genomic_DNA"/>
</dbReference>
<gene>
    <name evidence="2" type="ORF">AC477_03815</name>
</gene>
<comment type="caution">
    <text evidence="2">The sequence shown here is derived from an EMBL/GenBank/DDBJ whole genome shotgun (WGS) entry which is preliminary data.</text>
</comment>
<dbReference type="Proteomes" id="UP000037237">
    <property type="component" value="Unassembled WGS sequence"/>
</dbReference>
<sequence>MPITPFHHPIAYFIYKINKRLSLPGLIVGCMFPDLEIPFIALILGTQGPNRMILHSLLGSVTLGTLLAVLVTTRVYPFLVSSLFHIDKKKVENKCKLSLVLVFSVLVGNISHVLLDVTNHPYNPIFWPFHSTISTTSPIYFALGPTLGSLWIQIIMGSLFAILIFIKRKNLFEELLVG</sequence>
<evidence type="ECO:0000313" key="2">
    <source>
        <dbReference type="EMBL" id="KON31801.1"/>
    </source>
</evidence>
<evidence type="ECO:0000256" key="1">
    <source>
        <dbReference type="SAM" id="Phobius"/>
    </source>
</evidence>
<keyword evidence="1" id="KW-1133">Transmembrane helix</keyword>
<accession>A0A0M0BUE4</accession>
<evidence type="ECO:0000313" key="3">
    <source>
        <dbReference type="Proteomes" id="UP000037237"/>
    </source>
</evidence>
<feature type="transmembrane region" description="Helical" evidence="1">
    <location>
        <begin position="52"/>
        <end position="76"/>
    </location>
</feature>
<proteinExistence type="predicted"/>
<feature type="transmembrane region" description="Helical" evidence="1">
    <location>
        <begin position="139"/>
        <end position="166"/>
    </location>
</feature>
<evidence type="ECO:0008006" key="4">
    <source>
        <dbReference type="Google" id="ProtNLM"/>
    </source>
</evidence>
<protein>
    <recommendedName>
        <fullName evidence="4">DUF4184 domain-containing protein</fullName>
    </recommendedName>
</protein>
<feature type="transmembrane region" description="Helical" evidence="1">
    <location>
        <begin position="21"/>
        <end position="46"/>
    </location>
</feature>
<dbReference type="Pfam" id="PF13803">
    <property type="entry name" value="DUF4184"/>
    <property type="match status" value="1"/>
</dbReference>
<reference evidence="2 3" key="1">
    <citation type="submission" date="2015-06" db="EMBL/GenBank/DDBJ databases">
        <title>New insights into the roles of widespread benthic archaea in carbon and nitrogen cycling.</title>
        <authorList>
            <person name="Lazar C.S."/>
            <person name="Baker B.J."/>
            <person name="Seitz K.W."/>
            <person name="Hyde A.S."/>
            <person name="Dick G.J."/>
            <person name="Hinrichs K.-U."/>
            <person name="Teske A.P."/>
        </authorList>
    </citation>
    <scope>NUCLEOTIDE SEQUENCE [LARGE SCALE GENOMIC DNA]</scope>
    <source>
        <strain evidence="2">SG8-32-1</strain>
    </source>
</reference>
<keyword evidence="1" id="KW-0472">Membrane</keyword>
<feature type="transmembrane region" description="Helical" evidence="1">
    <location>
        <begin position="97"/>
        <end position="115"/>
    </location>
</feature>
<name>A0A0M0BUE4_9ARCH</name>
<organism evidence="2 3">
    <name type="scientific">miscellaneous Crenarchaeota group-1 archaeon SG8-32-1</name>
    <dbReference type="NCBI Taxonomy" id="1685124"/>
    <lineage>
        <taxon>Archaea</taxon>
        <taxon>Candidatus Bathyarchaeota</taxon>
        <taxon>MCG-1</taxon>
    </lineage>
</organism>
<dbReference type="InterPro" id="IPR025238">
    <property type="entry name" value="DUF4184"/>
</dbReference>
<keyword evidence="1" id="KW-0812">Transmembrane</keyword>